<feature type="signal peptide" evidence="1">
    <location>
        <begin position="1"/>
        <end position="18"/>
    </location>
</feature>
<dbReference type="AlphaFoldDB" id="A0A968KUW4"/>
<accession>A0A968KUW4</accession>
<dbReference type="RefSeq" id="WP_167695632.1">
    <property type="nucleotide sequence ID" value="NZ_CP118181.1"/>
</dbReference>
<organism evidence="2 3">
    <name type="scientific">Entomospira culicis</name>
    <dbReference type="NCBI Taxonomy" id="2719989"/>
    <lineage>
        <taxon>Bacteria</taxon>
        <taxon>Pseudomonadati</taxon>
        <taxon>Spirochaetota</taxon>
        <taxon>Spirochaetia</taxon>
        <taxon>Spirochaetales</taxon>
        <taxon>Spirochaetaceae</taxon>
        <taxon>Entomospira</taxon>
    </lineage>
</organism>
<evidence type="ECO:0000313" key="2">
    <source>
        <dbReference type="EMBL" id="NIZ69545.1"/>
    </source>
</evidence>
<reference evidence="2" key="1">
    <citation type="submission" date="2020-03" db="EMBL/GenBank/DDBJ databases">
        <title>Spirochaetal bacteria isolated from arthropods constitute a novel genus Entomospira genus novum within the order Spirochaetales.</title>
        <authorList>
            <person name="Grana-Miraglia L."/>
            <person name="Sikutova S."/>
            <person name="Fingerle V."/>
            <person name="Sing A."/>
            <person name="Castillo-Ramirez S."/>
            <person name="Margos G."/>
            <person name="Rudolf I."/>
        </authorList>
    </citation>
    <scope>NUCLEOTIDE SEQUENCE</scope>
    <source>
        <strain evidence="2">BR149</strain>
    </source>
</reference>
<dbReference type="Pfam" id="PF20380">
    <property type="entry name" value="DUF6675"/>
    <property type="match status" value="1"/>
</dbReference>
<keyword evidence="1" id="KW-0732">Signal</keyword>
<dbReference type="InterPro" id="IPR046745">
    <property type="entry name" value="DUF6675"/>
</dbReference>
<name>A0A968KUW4_9SPIO</name>
<sequence>MHKLYGLFLCLLTMSLHAQVPSLRAVVGESSAQTLMTNGILYNEDMAPQVKFVQSGVLREQMTTYINEVGANLSLEFLYFVPASQHAKRSNKDVVEALLHIRTLGTAYMIRNDKEQALFSNVEVLDNFQNRKKINSPVSVTIPFSYQRYISLKDARFGKIDYRVDYLADNQNVVVSMLNFSTLSYMMRKIADSQKMRLSFMQQEVSEGMLYVGHITAQIHNLDKAKESIHLPSFFSRRVEGMKGWYFQQVHGIKVNQGVYPVKIAP</sequence>
<protein>
    <submittedName>
        <fullName evidence="2">Uncharacterized protein</fullName>
    </submittedName>
</protein>
<gene>
    <name evidence="2" type="ORF">HCT48_04860</name>
</gene>
<keyword evidence="3" id="KW-1185">Reference proteome</keyword>
<proteinExistence type="predicted"/>
<feature type="chain" id="PRO_5036856713" evidence="1">
    <location>
        <begin position="19"/>
        <end position="266"/>
    </location>
</feature>
<dbReference type="EMBL" id="JAATLM010000001">
    <property type="protein sequence ID" value="NIZ69545.1"/>
    <property type="molecule type" value="Genomic_DNA"/>
</dbReference>
<comment type="caution">
    <text evidence="2">The sequence shown here is derived from an EMBL/GenBank/DDBJ whole genome shotgun (WGS) entry which is preliminary data.</text>
</comment>
<evidence type="ECO:0000256" key="1">
    <source>
        <dbReference type="SAM" id="SignalP"/>
    </source>
</evidence>
<dbReference type="Proteomes" id="UP000778951">
    <property type="component" value="Unassembled WGS sequence"/>
</dbReference>
<evidence type="ECO:0000313" key="3">
    <source>
        <dbReference type="Proteomes" id="UP000778951"/>
    </source>
</evidence>